<evidence type="ECO:0000313" key="9">
    <source>
        <dbReference type="Proteomes" id="UP000001449"/>
    </source>
</evidence>
<organism evidence="8 9">
    <name type="scientific">Thalassiosira pseudonana</name>
    <name type="common">Marine diatom</name>
    <name type="synonym">Cyclotella nana</name>
    <dbReference type="NCBI Taxonomy" id="35128"/>
    <lineage>
        <taxon>Eukaryota</taxon>
        <taxon>Sar</taxon>
        <taxon>Stramenopiles</taxon>
        <taxon>Ochrophyta</taxon>
        <taxon>Bacillariophyta</taxon>
        <taxon>Coscinodiscophyceae</taxon>
        <taxon>Thalassiosirophycidae</taxon>
        <taxon>Thalassiosirales</taxon>
        <taxon>Thalassiosiraceae</taxon>
        <taxon>Thalassiosira</taxon>
    </lineage>
</organism>
<keyword evidence="4 6" id="KW-0175">Coiled coil</keyword>
<dbReference type="EMBL" id="CM000645">
    <property type="protein sequence ID" value="EED90431.1"/>
    <property type="molecule type" value="Genomic_DNA"/>
</dbReference>
<feature type="region of interest" description="Disordered" evidence="7">
    <location>
        <begin position="586"/>
        <end position="605"/>
    </location>
</feature>
<dbReference type="RefSeq" id="XP_002292456.1">
    <property type="nucleotide sequence ID" value="XM_002292420.1"/>
</dbReference>
<protein>
    <submittedName>
        <fullName evidence="8">Uncharacterized protein</fullName>
    </submittedName>
</protein>
<name>B8C853_THAPS</name>
<dbReference type="PANTHER" id="PTHR37739">
    <property type="entry name" value="KINESIN-LIKE PROTEIN KIN-12D"/>
    <property type="match status" value="1"/>
</dbReference>
<dbReference type="GO" id="GO:0005524">
    <property type="term" value="F:ATP binding"/>
    <property type="evidence" value="ECO:0007669"/>
    <property type="project" value="UniProtKB-KW"/>
</dbReference>
<dbReference type="PaxDb" id="35128-Thaps23975"/>
<keyword evidence="1" id="KW-0493">Microtubule</keyword>
<evidence type="ECO:0000256" key="3">
    <source>
        <dbReference type="ARBA" id="ARBA00022840"/>
    </source>
</evidence>
<keyword evidence="5" id="KW-0505">Motor protein</keyword>
<keyword evidence="9" id="KW-1185">Reference proteome</keyword>
<gene>
    <name evidence="8" type="ORF">THAPSDRAFT_23975</name>
</gene>
<keyword evidence="3" id="KW-0067">ATP-binding</keyword>
<evidence type="ECO:0000256" key="6">
    <source>
        <dbReference type="SAM" id="Coils"/>
    </source>
</evidence>
<dbReference type="HOGENOM" id="CLU_322272_0_0_1"/>
<dbReference type="PANTHER" id="PTHR37739:SF16">
    <property type="entry name" value="KINESIN-LIKE PROTEIN"/>
    <property type="match status" value="1"/>
</dbReference>
<feature type="coiled-coil region" evidence="6">
    <location>
        <begin position="765"/>
        <end position="866"/>
    </location>
</feature>
<reference evidence="8 9" key="2">
    <citation type="journal article" date="2008" name="Nature">
        <title>The Phaeodactylum genome reveals the evolutionary history of diatom genomes.</title>
        <authorList>
            <person name="Bowler C."/>
            <person name="Allen A.E."/>
            <person name="Badger J.H."/>
            <person name="Grimwood J."/>
            <person name="Jabbari K."/>
            <person name="Kuo A."/>
            <person name="Maheswari U."/>
            <person name="Martens C."/>
            <person name="Maumus F."/>
            <person name="Otillar R.P."/>
            <person name="Rayko E."/>
            <person name="Salamov A."/>
            <person name="Vandepoele K."/>
            <person name="Beszteri B."/>
            <person name="Gruber A."/>
            <person name="Heijde M."/>
            <person name="Katinka M."/>
            <person name="Mock T."/>
            <person name="Valentin K."/>
            <person name="Verret F."/>
            <person name="Berges J.A."/>
            <person name="Brownlee C."/>
            <person name="Cadoret J.P."/>
            <person name="Chiovitti A."/>
            <person name="Choi C.J."/>
            <person name="Coesel S."/>
            <person name="De Martino A."/>
            <person name="Detter J.C."/>
            <person name="Durkin C."/>
            <person name="Falciatore A."/>
            <person name="Fournet J."/>
            <person name="Haruta M."/>
            <person name="Huysman M.J."/>
            <person name="Jenkins B.D."/>
            <person name="Jiroutova K."/>
            <person name="Jorgensen R.E."/>
            <person name="Joubert Y."/>
            <person name="Kaplan A."/>
            <person name="Kroger N."/>
            <person name="Kroth P.G."/>
            <person name="La Roche J."/>
            <person name="Lindquist E."/>
            <person name="Lommer M."/>
            <person name="Martin-Jezequel V."/>
            <person name="Lopez P.J."/>
            <person name="Lucas S."/>
            <person name="Mangogna M."/>
            <person name="McGinnis K."/>
            <person name="Medlin L.K."/>
            <person name="Montsant A."/>
            <person name="Oudot-Le Secq M.P."/>
            <person name="Napoli C."/>
            <person name="Obornik M."/>
            <person name="Parker M.S."/>
            <person name="Petit J.L."/>
            <person name="Porcel B.M."/>
            <person name="Poulsen N."/>
            <person name="Robison M."/>
            <person name="Rychlewski L."/>
            <person name="Rynearson T.A."/>
            <person name="Schmutz J."/>
            <person name="Shapiro H."/>
            <person name="Siaut M."/>
            <person name="Stanley M."/>
            <person name="Sussman M.R."/>
            <person name="Taylor A.R."/>
            <person name="Vardi A."/>
            <person name="von Dassow P."/>
            <person name="Vyverman W."/>
            <person name="Willis A."/>
            <person name="Wyrwicz L.S."/>
            <person name="Rokhsar D.S."/>
            <person name="Weissenbach J."/>
            <person name="Armbrust E.V."/>
            <person name="Green B.R."/>
            <person name="Van de Peer Y."/>
            <person name="Grigoriev I.V."/>
        </authorList>
    </citation>
    <scope>NUCLEOTIDE SEQUENCE [LARGE SCALE GENOMIC DNA]</scope>
    <source>
        <strain evidence="8 9">CCMP1335</strain>
    </source>
</reference>
<evidence type="ECO:0000256" key="7">
    <source>
        <dbReference type="SAM" id="MobiDB-lite"/>
    </source>
</evidence>
<dbReference type="InterPro" id="IPR044986">
    <property type="entry name" value="KIF15/KIN-12"/>
</dbReference>
<feature type="compositionally biased region" description="Polar residues" evidence="7">
    <location>
        <begin position="591"/>
        <end position="602"/>
    </location>
</feature>
<proteinExistence type="predicted"/>
<dbReference type="InParanoid" id="B8C853"/>
<feature type="coiled-coil region" evidence="6">
    <location>
        <begin position="683"/>
        <end position="710"/>
    </location>
</feature>
<evidence type="ECO:0000256" key="5">
    <source>
        <dbReference type="ARBA" id="ARBA00023175"/>
    </source>
</evidence>
<reference evidence="8 9" key="1">
    <citation type="journal article" date="2004" name="Science">
        <title>The genome of the diatom Thalassiosira pseudonana: ecology, evolution, and metabolism.</title>
        <authorList>
            <person name="Armbrust E.V."/>
            <person name="Berges J.A."/>
            <person name="Bowler C."/>
            <person name="Green B.R."/>
            <person name="Martinez D."/>
            <person name="Putnam N.H."/>
            <person name="Zhou S."/>
            <person name="Allen A.E."/>
            <person name="Apt K.E."/>
            <person name="Bechner M."/>
            <person name="Brzezinski M.A."/>
            <person name="Chaal B.K."/>
            <person name="Chiovitti A."/>
            <person name="Davis A.K."/>
            <person name="Demarest M.S."/>
            <person name="Detter J.C."/>
            <person name="Glavina T."/>
            <person name="Goodstein D."/>
            <person name="Hadi M.Z."/>
            <person name="Hellsten U."/>
            <person name="Hildebrand M."/>
            <person name="Jenkins B.D."/>
            <person name="Jurka J."/>
            <person name="Kapitonov V.V."/>
            <person name="Kroger N."/>
            <person name="Lau W.W."/>
            <person name="Lane T.W."/>
            <person name="Larimer F.W."/>
            <person name="Lippmeier J.C."/>
            <person name="Lucas S."/>
            <person name="Medina M."/>
            <person name="Montsant A."/>
            <person name="Obornik M."/>
            <person name="Parker M.S."/>
            <person name="Palenik B."/>
            <person name="Pazour G.J."/>
            <person name="Richardson P.M."/>
            <person name="Rynearson T.A."/>
            <person name="Saito M.A."/>
            <person name="Schwartz D.C."/>
            <person name="Thamatrakoln K."/>
            <person name="Valentin K."/>
            <person name="Vardi A."/>
            <person name="Wilkerson F.P."/>
            <person name="Rokhsar D.S."/>
        </authorList>
    </citation>
    <scope>NUCLEOTIDE SEQUENCE [LARGE SCALE GENOMIC DNA]</scope>
    <source>
        <strain evidence="8 9">CCMP1335</strain>
    </source>
</reference>
<dbReference type="AlphaFoldDB" id="B8C853"/>
<dbReference type="GeneID" id="7449329"/>
<dbReference type="KEGG" id="tps:THAPSDRAFT_23975"/>
<sequence length="899" mass="100565">MQPAISQQTLDLGEWQLLAPPSIYENDTVEVGVLEIHPSLPRVVYTTRRHTDQSHDIGNTLIVVQHLNDSSVMCCFSLQELADRIEAFRCSQHTSATAASMTTHHHHHHNFSLESLSVSRLTTTQITAQSLGAIQKISFMDREAVRSTVAPGFVKDDPSKEGAHKLIINFRGCIVVVSVFKQTEAYARSIIVQGCIGLDDLEDGGLRCYDLLSRKQVKSASGPNGRTNSIVAVANANLHQTHNSVTPQSILPRVICVSANGVSHLWELDFSVDTFSGDVLYFDIPPPIATFDGLVAAVSGRGLPVKHPPSLSPTSIASLSPSSSWDEVDKINSQFDVKFDNRRNLMLWTFSPDCIGASLHYNASREGRLNTKGSLVIWDLSSLPEKEWPPPMADPVKFAELPRTDGGRFSSNLVLPFIYTGSDSVLSTIYSASFGEIMASSLDLEYEAGLSIQRHRLADLGSLHDGYECYAIATSTGYPTVIAFGTKSGVLLSKVTEMNDTGNNLLTSIDEVESVVFTVGDETYYQHPSNGARYTSDMTAPFDVDEWSLSMQQTPHWPIRQRELSQLHQLKTKIAELEQRNNELENEFKGNHQSPSESSCQASDKEMKSRVALLLEQQQRYCDSAKRQLELAFTEMEQLQNHLVAKDDSCMSMSGEIGALRNELSCLREILKQERDVGNTPPYKQLVAENDNLRQQLDELNLSNKDSKMNEKSSLSALVSDMLEEEQCKEDFSTEALRSAKENEESLRSYISLLEDDKTLMDNELDTKNKQLEEYRKSNEQLKANMKEQKLAIDSLVELLEVQKEEHTGELASQNNQIAELKSQLIELRQHLRKERDIAEHSELKLVSAETTISKLHAENIRLEEEALEKNALFIAMKVELQNALNELSDYNHGDHKSY</sequence>
<dbReference type="GO" id="GO:0005874">
    <property type="term" value="C:microtubule"/>
    <property type="evidence" value="ECO:0007669"/>
    <property type="project" value="UniProtKB-KW"/>
</dbReference>
<accession>B8C853</accession>
<dbReference type="Proteomes" id="UP000001449">
    <property type="component" value="Chromosome 9"/>
</dbReference>
<keyword evidence="2" id="KW-0547">Nucleotide-binding</keyword>
<evidence type="ECO:0000313" key="8">
    <source>
        <dbReference type="EMBL" id="EED90431.1"/>
    </source>
</evidence>
<evidence type="ECO:0000256" key="1">
    <source>
        <dbReference type="ARBA" id="ARBA00022701"/>
    </source>
</evidence>
<evidence type="ECO:0000256" key="2">
    <source>
        <dbReference type="ARBA" id="ARBA00022741"/>
    </source>
</evidence>
<evidence type="ECO:0000256" key="4">
    <source>
        <dbReference type="ARBA" id="ARBA00023054"/>
    </source>
</evidence>